<dbReference type="EMBL" id="RCMK01000509">
    <property type="protein sequence ID" value="KAG2924631.1"/>
    <property type="molecule type" value="Genomic_DNA"/>
</dbReference>
<accession>A0A8T1CMW8</accession>
<dbReference type="AlphaFoldDB" id="A0A8T1CMW8"/>
<reference evidence="1" key="1">
    <citation type="submission" date="2018-10" db="EMBL/GenBank/DDBJ databases">
        <title>Effector identification in a new, highly contiguous assembly of the strawberry crown rot pathogen Phytophthora cactorum.</title>
        <authorList>
            <person name="Armitage A.D."/>
            <person name="Nellist C.F."/>
            <person name="Bates H."/>
            <person name="Vickerstaff R.J."/>
            <person name="Harrison R.J."/>
        </authorList>
    </citation>
    <scope>NUCLEOTIDE SEQUENCE</scope>
    <source>
        <strain evidence="1">4040</strain>
    </source>
</reference>
<dbReference type="Proteomes" id="UP000736787">
    <property type="component" value="Unassembled WGS sequence"/>
</dbReference>
<protein>
    <submittedName>
        <fullName evidence="1">Uncharacterized protein</fullName>
    </submittedName>
</protein>
<sequence length="52" mass="5558">MYGAATWGGCECVADMHASAGEREGDNANTSLHDAVILDDASFAEEEIQNQR</sequence>
<name>A0A8T1CMW8_9STRA</name>
<evidence type="ECO:0000313" key="2">
    <source>
        <dbReference type="Proteomes" id="UP000736787"/>
    </source>
</evidence>
<organism evidence="1 2">
    <name type="scientific">Phytophthora cactorum</name>
    <dbReference type="NCBI Taxonomy" id="29920"/>
    <lineage>
        <taxon>Eukaryota</taxon>
        <taxon>Sar</taxon>
        <taxon>Stramenopiles</taxon>
        <taxon>Oomycota</taxon>
        <taxon>Peronosporomycetes</taxon>
        <taxon>Peronosporales</taxon>
        <taxon>Peronosporaceae</taxon>
        <taxon>Phytophthora</taxon>
    </lineage>
</organism>
<evidence type="ECO:0000313" key="1">
    <source>
        <dbReference type="EMBL" id="KAG2924631.1"/>
    </source>
</evidence>
<comment type="caution">
    <text evidence="1">The sequence shown here is derived from an EMBL/GenBank/DDBJ whole genome shotgun (WGS) entry which is preliminary data.</text>
</comment>
<gene>
    <name evidence="1" type="ORF">PC117_g15368</name>
</gene>
<proteinExistence type="predicted"/>